<protein>
    <submittedName>
        <fullName evidence="2">Uncharacterized protein</fullName>
    </submittedName>
</protein>
<proteinExistence type="predicted"/>
<dbReference type="EMBL" id="ACJM01000004">
    <property type="protein sequence ID" value="EEG78043.1"/>
    <property type="molecule type" value="Genomic_DNA"/>
</dbReference>
<evidence type="ECO:0000313" key="2">
    <source>
        <dbReference type="EMBL" id="EEG78043.1"/>
    </source>
</evidence>
<accession>C0GEL1</accession>
<keyword evidence="1" id="KW-1133">Transmembrane helix</keyword>
<dbReference type="AlphaFoldDB" id="C0GEL1"/>
<evidence type="ECO:0000313" key="3">
    <source>
        <dbReference type="Proteomes" id="UP000006443"/>
    </source>
</evidence>
<feature type="transmembrane region" description="Helical" evidence="1">
    <location>
        <begin position="61"/>
        <end position="79"/>
    </location>
</feature>
<reference evidence="2 3" key="1">
    <citation type="submission" date="2009-02" db="EMBL/GenBank/DDBJ databases">
        <title>Sequencing of the draft genome and assembly of Dethiobacter alkaliphilus AHT 1.</title>
        <authorList>
            <consortium name="US DOE Joint Genome Institute (JGI-PGF)"/>
            <person name="Lucas S."/>
            <person name="Copeland A."/>
            <person name="Lapidus A."/>
            <person name="Glavina del Rio T."/>
            <person name="Dalin E."/>
            <person name="Tice H."/>
            <person name="Bruce D."/>
            <person name="Goodwin L."/>
            <person name="Pitluck S."/>
            <person name="Larimer F."/>
            <person name="Land M.L."/>
            <person name="Hauser L."/>
            <person name="Muyzer G."/>
        </authorList>
    </citation>
    <scope>NUCLEOTIDE SEQUENCE [LARGE SCALE GENOMIC DNA]</scope>
    <source>
        <strain evidence="2 3">AHT 1</strain>
    </source>
</reference>
<keyword evidence="1" id="KW-0472">Membrane</keyword>
<comment type="caution">
    <text evidence="2">The sequence shown here is derived from an EMBL/GenBank/DDBJ whole genome shotgun (WGS) entry which is preliminary data.</text>
</comment>
<feature type="transmembrane region" description="Helical" evidence="1">
    <location>
        <begin position="6"/>
        <end position="30"/>
    </location>
</feature>
<dbReference type="RefSeq" id="WP_008515310.1">
    <property type="nucleotide sequence ID" value="NZ_ACJM01000004.1"/>
</dbReference>
<organism evidence="2 3">
    <name type="scientific">Dethiobacter alkaliphilus AHT 1</name>
    <dbReference type="NCBI Taxonomy" id="555088"/>
    <lineage>
        <taxon>Bacteria</taxon>
        <taxon>Bacillati</taxon>
        <taxon>Bacillota</taxon>
        <taxon>Dethiobacteria</taxon>
        <taxon>Dethiobacterales</taxon>
        <taxon>Dethiobacteraceae</taxon>
        <taxon>Dethiobacter</taxon>
    </lineage>
</organism>
<feature type="transmembrane region" description="Helical" evidence="1">
    <location>
        <begin position="122"/>
        <end position="140"/>
    </location>
</feature>
<dbReference type="Proteomes" id="UP000006443">
    <property type="component" value="Unassembled WGS sequence"/>
</dbReference>
<gene>
    <name evidence="2" type="ORF">DealDRAFT_0920</name>
</gene>
<keyword evidence="1" id="KW-0812">Transmembrane</keyword>
<feature type="transmembrane region" description="Helical" evidence="1">
    <location>
        <begin position="37"/>
        <end position="55"/>
    </location>
</feature>
<name>C0GEL1_DETAL</name>
<dbReference type="STRING" id="555088.DealDRAFT_0920"/>
<sequence>MQSPVWAHLLFAIIPEITLLVCLTVSLAGITLRVKPAIVTALLYAPILVAVREFFPPGIHTVSAIIIVPALVSFLYRFSYSRALKWFVVAILLLLLSESTVFLIAEHFVLPGAVTLSTGWHVALYALPSNLMLLAFVLILQKTTWIQQLQAVISEAVQKAS</sequence>
<keyword evidence="3" id="KW-1185">Reference proteome</keyword>
<evidence type="ECO:0000256" key="1">
    <source>
        <dbReference type="SAM" id="Phobius"/>
    </source>
</evidence>
<feature type="transmembrane region" description="Helical" evidence="1">
    <location>
        <begin position="86"/>
        <end position="110"/>
    </location>
</feature>